<keyword evidence="1 2" id="KW-0436">Ligase</keyword>
<keyword evidence="5" id="KW-1185">Reference proteome</keyword>
<keyword evidence="2" id="KW-0804">Transcription</keyword>
<comment type="catalytic activity">
    <reaction evidence="2">
        <text>biotin + L-lysyl-[protein] + ATP = N(6)-biotinyl-L-lysyl-[protein] + AMP + diphosphate + H(+)</text>
        <dbReference type="Rhea" id="RHEA:11756"/>
        <dbReference type="Rhea" id="RHEA-COMP:9752"/>
        <dbReference type="Rhea" id="RHEA-COMP:10505"/>
        <dbReference type="ChEBI" id="CHEBI:15378"/>
        <dbReference type="ChEBI" id="CHEBI:29969"/>
        <dbReference type="ChEBI" id="CHEBI:30616"/>
        <dbReference type="ChEBI" id="CHEBI:33019"/>
        <dbReference type="ChEBI" id="CHEBI:57586"/>
        <dbReference type="ChEBI" id="CHEBI:83144"/>
        <dbReference type="ChEBI" id="CHEBI:456215"/>
        <dbReference type="EC" id="6.3.4.15"/>
    </reaction>
</comment>
<proteinExistence type="inferred from homology"/>
<dbReference type="NCBIfam" id="TIGR00121">
    <property type="entry name" value="birA_ligase"/>
    <property type="match status" value="1"/>
</dbReference>
<dbReference type="InterPro" id="IPR036388">
    <property type="entry name" value="WH-like_DNA-bd_sf"/>
</dbReference>
<dbReference type="GO" id="GO:0006355">
    <property type="term" value="P:regulation of DNA-templated transcription"/>
    <property type="evidence" value="ECO:0007669"/>
    <property type="project" value="UniProtKB-UniRule"/>
</dbReference>
<dbReference type="InterPro" id="IPR036390">
    <property type="entry name" value="WH_DNA-bd_sf"/>
</dbReference>
<dbReference type="Gene3D" id="1.10.10.10">
    <property type="entry name" value="Winged helix-like DNA-binding domain superfamily/Winged helix DNA-binding domain"/>
    <property type="match status" value="1"/>
</dbReference>
<dbReference type="GO" id="GO:0005737">
    <property type="term" value="C:cytoplasm"/>
    <property type="evidence" value="ECO:0007669"/>
    <property type="project" value="TreeGrafter"/>
</dbReference>
<dbReference type="PROSITE" id="PS51733">
    <property type="entry name" value="BPL_LPL_CATALYTIC"/>
    <property type="match status" value="1"/>
</dbReference>
<reference evidence="4" key="1">
    <citation type="submission" date="2021-01" db="EMBL/GenBank/DDBJ databases">
        <title>Description of Breznakiella homolactica.</title>
        <authorList>
            <person name="Song Y."/>
            <person name="Brune A."/>
        </authorList>
    </citation>
    <scope>NUCLEOTIDE SEQUENCE</scope>
    <source>
        <strain evidence="4">RmG30</strain>
    </source>
</reference>
<dbReference type="InterPro" id="IPR013196">
    <property type="entry name" value="HTH_11"/>
</dbReference>
<dbReference type="GO" id="GO:0003677">
    <property type="term" value="F:DNA binding"/>
    <property type="evidence" value="ECO:0007669"/>
    <property type="project" value="UniProtKB-UniRule"/>
</dbReference>
<dbReference type="HAMAP" id="MF_00978">
    <property type="entry name" value="Bifunct_BirA"/>
    <property type="match status" value="1"/>
</dbReference>
<dbReference type="InterPro" id="IPR004408">
    <property type="entry name" value="Biotin_CoA_COase_ligase"/>
</dbReference>
<organism evidence="4 5">
    <name type="scientific">Breznakiella homolactica</name>
    <dbReference type="NCBI Taxonomy" id="2798577"/>
    <lineage>
        <taxon>Bacteria</taxon>
        <taxon>Pseudomonadati</taxon>
        <taxon>Spirochaetota</taxon>
        <taxon>Spirochaetia</taxon>
        <taxon>Spirochaetales</taxon>
        <taxon>Breznakiellaceae</taxon>
        <taxon>Breznakiella</taxon>
    </lineage>
</organism>
<keyword evidence="2" id="KW-0092">Biotin</keyword>
<dbReference type="InterPro" id="IPR045864">
    <property type="entry name" value="aa-tRNA-synth_II/BPL/LPL"/>
</dbReference>
<keyword evidence="2" id="KW-0805">Transcription regulation</keyword>
<keyword evidence="2" id="KW-0238">DNA-binding</keyword>
<dbReference type="AlphaFoldDB" id="A0A7T7XKR6"/>
<dbReference type="KEGG" id="bhc:JFL75_13705"/>
<dbReference type="CDD" id="cd16442">
    <property type="entry name" value="BPL"/>
    <property type="match status" value="1"/>
</dbReference>
<dbReference type="GO" id="GO:0004077">
    <property type="term" value="F:biotin--[biotin carboxyl-carrier protein] ligase activity"/>
    <property type="evidence" value="ECO:0007669"/>
    <property type="project" value="UniProtKB-UniRule"/>
</dbReference>
<accession>A0A7T7XKR6</accession>
<evidence type="ECO:0000256" key="2">
    <source>
        <dbReference type="HAMAP-Rule" id="MF_00978"/>
    </source>
</evidence>
<protein>
    <recommendedName>
        <fullName evidence="2">Bifunctional ligase/repressor BirA</fullName>
    </recommendedName>
    <alternativeName>
        <fullName evidence="2">Biotin--[acetyl-CoA-carboxylase] ligase</fullName>
        <ecNumber evidence="2">6.3.4.15</ecNumber>
    </alternativeName>
    <alternativeName>
        <fullName evidence="2">Biotin--protein ligase</fullName>
    </alternativeName>
    <alternativeName>
        <fullName evidence="2">Biotin-[acetyl-CoA carboxylase] synthetase</fullName>
    </alternativeName>
</protein>
<feature type="binding site" evidence="2">
    <location>
        <begin position="123"/>
        <end position="125"/>
    </location>
    <ligand>
        <name>biotin</name>
        <dbReference type="ChEBI" id="CHEBI:57586"/>
    </ligand>
</feature>
<dbReference type="PANTHER" id="PTHR12835">
    <property type="entry name" value="BIOTIN PROTEIN LIGASE"/>
    <property type="match status" value="1"/>
</dbReference>
<dbReference type="GO" id="GO:0005524">
    <property type="term" value="F:ATP binding"/>
    <property type="evidence" value="ECO:0007669"/>
    <property type="project" value="UniProtKB-UniRule"/>
</dbReference>
<dbReference type="InterPro" id="IPR030855">
    <property type="entry name" value="Bifunct_BirA"/>
</dbReference>
<dbReference type="Proteomes" id="UP000595917">
    <property type="component" value="Chromosome"/>
</dbReference>
<dbReference type="Pfam" id="PF03099">
    <property type="entry name" value="BPL_LplA_LipB"/>
    <property type="match status" value="1"/>
</dbReference>
<dbReference type="SUPFAM" id="SSF46785">
    <property type="entry name" value="Winged helix' DNA-binding domain"/>
    <property type="match status" value="1"/>
</dbReference>
<dbReference type="InterPro" id="IPR004143">
    <property type="entry name" value="BPL_LPL_catalytic"/>
</dbReference>
<feature type="DNA-binding region" description="H-T-H motif" evidence="2">
    <location>
        <begin position="29"/>
        <end position="48"/>
    </location>
</feature>
<evidence type="ECO:0000313" key="5">
    <source>
        <dbReference type="Proteomes" id="UP000595917"/>
    </source>
</evidence>
<name>A0A7T7XKR6_9SPIR</name>
<dbReference type="SUPFAM" id="SSF55681">
    <property type="entry name" value="Class II aaRS and biotin synthetases"/>
    <property type="match status" value="1"/>
</dbReference>
<evidence type="ECO:0000259" key="3">
    <source>
        <dbReference type="PROSITE" id="PS51733"/>
    </source>
</evidence>
<dbReference type="EMBL" id="CP067089">
    <property type="protein sequence ID" value="QQO07993.1"/>
    <property type="molecule type" value="Genomic_DNA"/>
</dbReference>
<evidence type="ECO:0000313" key="4">
    <source>
        <dbReference type="EMBL" id="QQO07993.1"/>
    </source>
</evidence>
<dbReference type="Pfam" id="PF08279">
    <property type="entry name" value="HTH_11"/>
    <property type="match status" value="1"/>
</dbReference>
<comment type="caution">
    <text evidence="2">Lacks conserved residue(s) required for the propagation of feature annotation.</text>
</comment>
<dbReference type="RefSeq" id="WP_215625299.1">
    <property type="nucleotide sequence ID" value="NZ_CP067089.2"/>
</dbReference>
<dbReference type="PANTHER" id="PTHR12835:SF5">
    <property type="entry name" value="BIOTIN--PROTEIN LIGASE"/>
    <property type="match status" value="1"/>
</dbReference>
<keyword evidence="2" id="KW-0067">ATP-binding</keyword>
<comment type="function">
    <text evidence="2">Acts both as a biotin--[acetyl-CoA-carboxylase] ligase and a repressor.</text>
</comment>
<keyword evidence="2" id="KW-0678">Repressor</keyword>
<sequence length="326" mass="35757">MVNEQNPAMSTKAYILLRLRENSGEMVSGEKLARDLGISRVAVWKAVRVLQDSGYAVKGDDKGYTLAAGAGDDFLFPWEFGEREKLFRHWESTDSTMNRAQELADRGIRSGTVVTAETQTAGRGRAGRNWISGRGGLFFTLIERPCFPAVEYGRIALAANIAAARAVSGLTGAGAQLRWPNDVYIRGRKIAGILTEFRAEGDQLRWITLGIGININNSVLPDTSISCAGISGRRLSRRELLGSFLREFESLKESGYNPRELMKEWNIRAEGINRRVRITDPFHSSAPQRETAAGGVFLGIDSSGRGIVRTGTGLKRYVPGAASLQF</sequence>
<feature type="binding site" evidence="2">
    <location>
        <position position="119"/>
    </location>
    <ligand>
        <name>biotin</name>
        <dbReference type="ChEBI" id="CHEBI:57586"/>
    </ligand>
</feature>
<evidence type="ECO:0000256" key="1">
    <source>
        <dbReference type="ARBA" id="ARBA00022598"/>
    </source>
</evidence>
<dbReference type="EC" id="6.3.4.15" evidence="2"/>
<keyword evidence="2" id="KW-0547">Nucleotide-binding</keyword>
<feature type="domain" description="BPL/LPL catalytic" evidence="3">
    <location>
        <begin position="69"/>
        <end position="256"/>
    </location>
</feature>
<gene>
    <name evidence="2" type="primary">birA</name>
    <name evidence="4" type="ORF">JFL75_13705</name>
</gene>
<feature type="binding site" evidence="2">
    <location>
        <position position="189"/>
    </location>
    <ligand>
        <name>biotin</name>
        <dbReference type="ChEBI" id="CHEBI:57586"/>
    </ligand>
</feature>
<comment type="similarity">
    <text evidence="2">Belongs to the biotin--protein ligase family.</text>
</comment>
<dbReference type="Gene3D" id="3.30.930.10">
    <property type="entry name" value="Bira Bifunctional Protein, Domain 2"/>
    <property type="match status" value="1"/>
</dbReference>